<dbReference type="AlphaFoldDB" id="A0A6J6IJT5"/>
<dbReference type="Gene3D" id="3.40.50.300">
    <property type="entry name" value="P-loop containing nucleotide triphosphate hydrolases"/>
    <property type="match status" value="1"/>
</dbReference>
<dbReference type="EMBL" id="CAEZVN010000005">
    <property type="protein sequence ID" value="CAB4624735.1"/>
    <property type="molecule type" value="Genomic_DNA"/>
</dbReference>
<dbReference type="InterPro" id="IPR050206">
    <property type="entry name" value="FtsK/SpoIIIE/SftA"/>
</dbReference>
<reference evidence="5" key="1">
    <citation type="submission" date="2020-05" db="EMBL/GenBank/DDBJ databases">
        <authorList>
            <person name="Chiriac C."/>
            <person name="Salcher M."/>
            <person name="Ghai R."/>
            <person name="Kavagutti S V."/>
        </authorList>
    </citation>
    <scope>NUCLEOTIDE SEQUENCE</scope>
</reference>
<keyword evidence="3" id="KW-1133">Transmembrane helix</keyword>
<dbReference type="Pfam" id="PF01580">
    <property type="entry name" value="FtsK_SpoIIIE"/>
    <property type="match status" value="1"/>
</dbReference>
<dbReference type="CDD" id="cd01127">
    <property type="entry name" value="TrwB_TraG_TraD_VirD4"/>
    <property type="match status" value="1"/>
</dbReference>
<evidence type="ECO:0000313" key="5">
    <source>
        <dbReference type="EMBL" id="CAB4624735.1"/>
    </source>
</evidence>
<sequence length="344" mass="38446">MQGLWFLPSVIFGAFQGFTSGNWQMMAFALLSLGVWPLSVWIRRHRDFSLDGVVEFDGKDVWIGEHRLPRREFLWRKSWHQVVWDGLALQTAELTIPDLLNSARGRGFLGTRRGCVWIGLEENRDFEMNLPEDGPHLLIAGATGTGKSELLRLLVSGWLNLETPIELTLIDFKGGATMSRFAQHPRVVGLATDLETTDALAIANTLEQQLLTRQAALAEVGAENIEAFWRHGKRLSRRLVVIDELGELLRQHPRLSQVLEQIAARGRSLGIHLVVANQSLSGVSRSLLVNLRARIAIGEMDPLDLSQLGFRGRVNLPLTTPGWRSAKLRDGNGLEHSFAFPIGF</sequence>
<dbReference type="InterPro" id="IPR003593">
    <property type="entry name" value="AAA+_ATPase"/>
</dbReference>
<dbReference type="PANTHER" id="PTHR22683">
    <property type="entry name" value="SPORULATION PROTEIN RELATED"/>
    <property type="match status" value="1"/>
</dbReference>
<dbReference type="PROSITE" id="PS50901">
    <property type="entry name" value="FTSK"/>
    <property type="match status" value="1"/>
</dbReference>
<keyword evidence="2" id="KW-0067">ATP-binding</keyword>
<dbReference type="SUPFAM" id="SSF52540">
    <property type="entry name" value="P-loop containing nucleoside triphosphate hydrolases"/>
    <property type="match status" value="1"/>
</dbReference>
<evidence type="ECO:0000256" key="3">
    <source>
        <dbReference type="SAM" id="Phobius"/>
    </source>
</evidence>
<dbReference type="InterPro" id="IPR027417">
    <property type="entry name" value="P-loop_NTPase"/>
</dbReference>
<feature type="domain" description="FtsK" evidence="4">
    <location>
        <begin position="123"/>
        <end position="306"/>
    </location>
</feature>
<protein>
    <submittedName>
        <fullName evidence="5">Unannotated protein</fullName>
    </submittedName>
</protein>
<evidence type="ECO:0000259" key="4">
    <source>
        <dbReference type="PROSITE" id="PS50901"/>
    </source>
</evidence>
<keyword evidence="3" id="KW-0472">Membrane</keyword>
<dbReference type="GO" id="GO:0005524">
    <property type="term" value="F:ATP binding"/>
    <property type="evidence" value="ECO:0007669"/>
    <property type="project" value="UniProtKB-KW"/>
</dbReference>
<evidence type="ECO:0000256" key="2">
    <source>
        <dbReference type="ARBA" id="ARBA00022840"/>
    </source>
</evidence>
<dbReference type="PANTHER" id="PTHR22683:SF1">
    <property type="entry name" value="TYPE VII SECRETION SYSTEM PROTEIN ESSC"/>
    <property type="match status" value="1"/>
</dbReference>
<accession>A0A6J6IJT5</accession>
<gene>
    <name evidence="5" type="ORF">UFOPK2001_00129</name>
</gene>
<dbReference type="InterPro" id="IPR002543">
    <property type="entry name" value="FtsK_dom"/>
</dbReference>
<name>A0A6J6IJT5_9ZZZZ</name>
<keyword evidence="3" id="KW-0812">Transmembrane</keyword>
<organism evidence="5">
    <name type="scientific">freshwater metagenome</name>
    <dbReference type="NCBI Taxonomy" id="449393"/>
    <lineage>
        <taxon>unclassified sequences</taxon>
        <taxon>metagenomes</taxon>
        <taxon>ecological metagenomes</taxon>
    </lineage>
</organism>
<evidence type="ECO:0000256" key="1">
    <source>
        <dbReference type="ARBA" id="ARBA00022741"/>
    </source>
</evidence>
<proteinExistence type="predicted"/>
<dbReference type="GO" id="GO:0003677">
    <property type="term" value="F:DNA binding"/>
    <property type="evidence" value="ECO:0007669"/>
    <property type="project" value="InterPro"/>
</dbReference>
<dbReference type="SMART" id="SM00382">
    <property type="entry name" value="AAA"/>
    <property type="match status" value="1"/>
</dbReference>
<feature type="transmembrane region" description="Helical" evidence="3">
    <location>
        <begin position="23"/>
        <end position="42"/>
    </location>
</feature>
<keyword evidence="1" id="KW-0547">Nucleotide-binding</keyword>